<comment type="caution">
    <text evidence="2">The sequence shown here is derived from an EMBL/GenBank/DDBJ whole genome shotgun (WGS) entry which is preliminary data.</text>
</comment>
<organism evidence="2 3">
    <name type="scientific">Monosporascus cannonballus</name>
    <dbReference type="NCBI Taxonomy" id="155416"/>
    <lineage>
        <taxon>Eukaryota</taxon>
        <taxon>Fungi</taxon>
        <taxon>Dikarya</taxon>
        <taxon>Ascomycota</taxon>
        <taxon>Pezizomycotina</taxon>
        <taxon>Sordariomycetes</taxon>
        <taxon>Xylariomycetidae</taxon>
        <taxon>Xylariales</taxon>
        <taxon>Xylariales incertae sedis</taxon>
        <taxon>Monosporascus</taxon>
    </lineage>
</organism>
<protein>
    <recommendedName>
        <fullName evidence="1">Peptidase S33 tripeptidyl aminopeptidase-like C-terminal domain-containing protein</fullName>
    </recommendedName>
</protein>
<name>A0ABY0GTD5_9PEZI</name>
<dbReference type="EMBL" id="QJNS01000491">
    <property type="protein sequence ID" value="RYO77176.1"/>
    <property type="molecule type" value="Genomic_DNA"/>
</dbReference>
<evidence type="ECO:0000313" key="2">
    <source>
        <dbReference type="EMBL" id="RYO77176.1"/>
    </source>
</evidence>
<dbReference type="InterPro" id="IPR013595">
    <property type="entry name" value="Pept_S33_TAP-like_C"/>
</dbReference>
<accession>A0ABY0GTD5</accession>
<keyword evidence="3" id="KW-1185">Reference proteome</keyword>
<evidence type="ECO:0000313" key="3">
    <source>
        <dbReference type="Proteomes" id="UP000294003"/>
    </source>
</evidence>
<dbReference type="Proteomes" id="UP000294003">
    <property type="component" value="Unassembled WGS sequence"/>
</dbReference>
<gene>
    <name evidence="2" type="ORF">DL762_009426</name>
</gene>
<dbReference type="Pfam" id="PF08386">
    <property type="entry name" value="Abhydrolase_4"/>
    <property type="match status" value="1"/>
</dbReference>
<evidence type="ECO:0000259" key="1">
    <source>
        <dbReference type="Pfam" id="PF08386"/>
    </source>
</evidence>
<sequence length="275" mass="29906">MFPDRVDKIILNGVQNRHKYYHALANFEEWTDPDKAFSAIFEGCVAAPENCDLALRNGNGKTAAELEQAMWDALDALKRRLLALGNFMLDNTSLKDIITQALSVTGMGGGDVLDPEFIRAAMGTRMALLGIHCGERTARAATLDDVMPAPRERYGSRFDGVHTRGPVLFVGNTYDAHTPRVSAYNVSSEFEGSVALQVNGYGIRPSPRSAPCGPRRPYWPNGSLPDPGAVCETDMPPYSNVSWADVTLAAASSLARRGACDVPNLGRIARRGLMY</sequence>
<reference evidence="2 3" key="1">
    <citation type="submission" date="2018-06" db="EMBL/GenBank/DDBJ databases">
        <title>Complete Genomes of Monosporascus.</title>
        <authorList>
            <person name="Robinson A.J."/>
            <person name="Natvig D.O."/>
        </authorList>
    </citation>
    <scope>NUCLEOTIDE SEQUENCE [LARGE SCALE GENOMIC DNA]</scope>
    <source>
        <strain evidence="2 3">CBS 609.92</strain>
    </source>
</reference>
<feature type="domain" description="Peptidase S33 tripeptidyl aminopeptidase-like C-terminal" evidence="1">
    <location>
        <begin position="163"/>
        <end position="231"/>
    </location>
</feature>
<proteinExistence type="predicted"/>